<dbReference type="RefSeq" id="WP_209054035.1">
    <property type="nucleotide sequence ID" value="NZ_CP072426.1"/>
</dbReference>
<gene>
    <name evidence="1" type="ORF">J5X90_19180</name>
</gene>
<dbReference type="Proteomes" id="UP000665025">
    <property type="component" value="Chromosome 2"/>
</dbReference>
<evidence type="ECO:0000313" key="2">
    <source>
        <dbReference type="Proteomes" id="UP000665025"/>
    </source>
</evidence>
<dbReference type="EMBL" id="CP072426">
    <property type="protein sequence ID" value="QTL37867.1"/>
    <property type="molecule type" value="Genomic_DNA"/>
</dbReference>
<keyword evidence="2" id="KW-1185">Reference proteome</keyword>
<reference evidence="1 2" key="1">
    <citation type="submission" date="2021-03" db="EMBL/GenBank/DDBJ databases">
        <title>Complete Genome of Pseudoalteromonas viridis Strain BBR56, a new biocontrol bacterial candidate.</title>
        <authorList>
            <person name="Handayani D.P."/>
            <person name="Isnansetyo A."/>
            <person name="Istiqomah I."/>
            <person name="Jumina J."/>
        </authorList>
    </citation>
    <scope>NUCLEOTIDE SEQUENCE [LARGE SCALE GENOMIC DNA]</scope>
    <source>
        <strain evidence="1 2">BBR56</strain>
    </source>
</reference>
<organism evidence="1 2">
    <name type="scientific">Pseudoalteromonas viridis</name>
    <dbReference type="NCBI Taxonomy" id="339617"/>
    <lineage>
        <taxon>Bacteria</taxon>
        <taxon>Pseudomonadati</taxon>
        <taxon>Pseudomonadota</taxon>
        <taxon>Gammaproteobacteria</taxon>
        <taxon>Alteromonadales</taxon>
        <taxon>Pseudoalteromonadaceae</taxon>
        <taxon>Pseudoalteromonas</taxon>
    </lineage>
</organism>
<sequence>MTDVITVQMEQLTWPGKIANLARGFTLAKVATRFCAKPLFDRMIHHVSLYTVQCQDDMFQPGLQLIRTAW</sequence>
<accession>A0ABX7VE66</accession>
<name>A0ABX7VE66_9GAMM</name>
<evidence type="ECO:0000313" key="1">
    <source>
        <dbReference type="EMBL" id="QTL37867.1"/>
    </source>
</evidence>
<protein>
    <submittedName>
        <fullName evidence="1">Uncharacterized protein</fullName>
    </submittedName>
</protein>
<proteinExistence type="predicted"/>